<keyword evidence="8 10" id="KW-0630">Potassium</keyword>
<dbReference type="InterPro" id="IPR027368">
    <property type="entry name" value="MnmE_dom2"/>
</dbReference>
<feature type="binding site" evidence="10">
    <location>
        <begin position="251"/>
        <end position="257"/>
    </location>
    <ligand>
        <name>GTP</name>
        <dbReference type="ChEBI" id="CHEBI:37565"/>
    </ligand>
</feature>
<reference evidence="13 14" key="1">
    <citation type="journal article" date="2015" name="Microbes Environ.">
        <title>Distribution and evolution of nitrogen fixation genes in the phylum bacteroidetes.</title>
        <authorList>
            <person name="Inoue J."/>
            <person name="Oshima K."/>
            <person name="Suda W."/>
            <person name="Sakamoto M."/>
            <person name="Iino T."/>
            <person name="Noda S."/>
            <person name="Hongoh Y."/>
            <person name="Hattori M."/>
            <person name="Ohkuma M."/>
        </authorList>
    </citation>
    <scope>NUCLEOTIDE SEQUENCE [LARGE SCALE GENOMIC DNA]</scope>
    <source>
        <strain evidence="13">JCM 15548</strain>
    </source>
</reference>
<dbReference type="InterPro" id="IPR005225">
    <property type="entry name" value="Small_GTP-bd"/>
</dbReference>
<comment type="cofactor">
    <cofactor evidence="10">
        <name>K(+)</name>
        <dbReference type="ChEBI" id="CHEBI:29103"/>
    </cofactor>
    <text evidence="10">Binds 1 potassium ion per subunit.</text>
</comment>
<dbReference type="GO" id="GO:0030488">
    <property type="term" value="P:tRNA methylation"/>
    <property type="evidence" value="ECO:0007669"/>
    <property type="project" value="TreeGrafter"/>
</dbReference>
<dbReference type="SUPFAM" id="SSF52540">
    <property type="entry name" value="P-loop containing nucleoside triphosphate hydrolases"/>
    <property type="match status" value="1"/>
</dbReference>
<gene>
    <name evidence="10" type="primary">mnmE</name>
    <name evidence="10" type="synonym">trmE</name>
    <name evidence="13" type="ORF">JCM15548_12584</name>
</gene>
<dbReference type="GO" id="GO:0005525">
    <property type="term" value="F:GTP binding"/>
    <property type="evidence" value="ECO:0007669"/>
    <property type="project" value="UniProtKB-UniRule"/>
</dbReference>
<feature type="domain" description="TrmE-type G" evidence="12">
    <location>
        <begin position="222"/>
        <end position="392"/>
    </location>
</feature>
<feature type="binding site" evidence="10">
    <location>
        <begin position="232"/>
        <end position="237"/>
    </location>
    <ligand>
        <name>GTP</name>
        <dbReference type="ChEBI" id="CHEBI:37565"/>
    </ligand>
</feature>
<dbReference type="Pfam" id="PF10396">
    <property type="entry name" value="TrmE_N"/>
    <property type="match status" value="1"/>
</dbReference>
<dbReference type="GO" id="GO:0002098">
    <property type="term" value="P:tRNA wobble uridine modification"/>
    <property type="evidence" value="ECO:0007669"/>
    <property type="project" value="TreeGrafter"/>
</dbReference>
<comment type="subunit">
    <text evidence="10">Homodimer. Heterotetramer of two MnmE and two MnmG subunits.</text>
</comment>
<dbReference type="FunFam" id="3.40.50.300:FF:001376">
    <property type="entry name" value="tRNA modification GTPase MnmE"/>
    <property type="match status" value="1"/>
</dbReference>
<evidence type="ECO:0000256" key="10">
    <source>
        <dbReference type="HAMAP-Rule" id="MF_00379"/>
    </source>
</evidence>
<dbReference type="Pfam" id="PF12631">
    <property type="entry name" value="MnmE_helical"/>
    <property type="match status" value="1"/>
</dbReference>
<dbReference type="CDD" id="cd04164">
    <property type="entry name" value="trmE"/>
    <property type="match status" value="1"/>
</dbReference>
<dbReference type="InterPro" id="IPR027266">
    <property type="entry name" value="TrmE/GcvT-like"/>
</dbReference>
<dbReference type="GO" id="GO:0005829">
    <property type="term" value="C:cytosol"/>
    <property type="evidence" value="ECO:0007669"/>
    <property type="project" value="TreeGrafter"/>
</dbReference>
<dbReference type="AlphaFoldDB" id="A0A0E9LYV4"/>
<evidence type="ECO:0000256" key="4">
    <source>
        <dbReference type="ARBA" id="ARBA00022723"/>
    </source>
</evidence>
<sequence length="421" mass="46014">MTTDDTICAISTAPGMGAIAVIRLAGEQAFSICEKVFIPAKSGKVLSQQPANSIHFGKITDGEKDLDEVLVSVFKAPHSFTGDHIVEIACHGAPYIQQQLLQLLVKNGARLALPGEFTQRAFLNGKMDLSQAEAVADLIASSNEAVRRVALQQMRGGFSSELIKLRERLLWFISLIELELDFSEEDVEFANREELIALVNEIEAHIARLVTSFSLGNVIKNGIPVAIVGHTNAGKSTLLNALLNEERAIVSDIHGTTRDAIEDSINIGGIAFRFIDTAGIRTTADKIESLGIQLTYSKVKQASIVLLLVDVTDPEDKIHEAVSDIMEKIDRERQQLIVIVNKIDLSDPSTIQEKFSQKAFSELSGHHSVVPIAAKFRTNLDQLTTELLRTIDLQAVNNDEVIVTNARHHEALTQALQSSLG</sequence>
<evidence type="ECO:0000256" key="11">
    <source>
        <dbReference type="RuleBase" id="RU003313"/>
    </source>
</evidence>
<keyword evidence="9 10" id="KW-0342">GTP-binding</keyword>
<evidence type="ECO:0000256" key="8">
    <source>
        <dbReference type="ARBA" id="ARBA00022958"/>
    </source>
</evidence>
<evidence type="ECO:0000256" key="9">
    <source>
        <dbReference type="ARBA" id="ARBA00023134"/>
    </source>
</evidence>
<dbReference type="EC" id="3.6.-.-" evidence="10"/>
<proteinExistence type="inferred from homology"/>
<dbReference type="EMBL" id="BAZW01000021">
    <property type="protein sequence ID" value="GAO30321.1"/>
    <property type="molecule type" value="Genomic_DNA"/>
</dbReference>
<comment type="function">
    <text evidence="10">Exhibits a very high intrinsic GTPase hydrolysis rate. Involved in the addition of a carboxymethylaminomethyl (cmnm) group at the wobble position (U34) of certain tRNAs, forming tRNA-cmnm(5)s(2)U34.</text>
</comment>
<feature type="binding site" evidence="10">
    <location>
        <position position="251"/>
    </location>
    <ligand>
        <name>K(+)</name>
        <dbReference type="ChEBI" id="CHEBI:29103"/>
    </ligand>
</feature>
<dbReference type="PANTHER" id="PTHR42714">
    <property type="entry name" value="TRNA MODIFICATION GTPASE GTPBP3"/>
    <property type="match status" value="1"/>
</dbReference>
<dbReference type="STRING" id="1236989.JCM15548_12584"/>
<name>A0A0E9LYV4_9BACT</name>
<dbReference type="InterPro" id="IPR018948">
    <property type="entry name" value="GTP-bd_TrmE_N"/>
</dbReference>
<evidence type="ECO:0000256" key="1">
    <source>
        <dbReference type="ARBA" id="ARBA00011043"/>
    </source>
</evidence>
<dbReference type="PANTHER" id="PTHR42714:SF2">
    <property type="entry name" value="TRNA MODIFICATION GTPASE GTPBP3, MITOCHONDRIAL"/>
    <property type="match status" value="1"/>
</dbReference>
<dbReference type="NCBIfam" id="TIGR00231">
    <property type="entry name" value="small_GTP"/>
    <property type="match status" value="1"/>
</dbReference>
<dbReference type="InterPro" id="IPR004520">
    <property type="entry name" value="GTPase_MnmE"/>
</dbReference>
<dbReference type="NCBIfam" id="TIGR00450">
    <property type="entry name" value="mnmE_trmE_thdF"/>
    <property type="match status" value="1"/>
</dbReference>
<dbReference type="Gene3D" id="3.30.1360.120">
    <property type="entry name" value="Probable tRNA modification gtpase trme, domain 1"/>
    <property type="match status" value="1"/>
</dbReference>
<dbReference type="InterPro" id="IPR031168">
    <property type="entry name" value="G_TrmE"/>
</dbReference>
<protein>
    <recommendedName>
        <fullName evidence="10">tRNA modification GTPase MnmE</fullName>
        <ecNumber evidence="10">3.6.-.-</ecNumber>
    </recommendedName>
</protein>
<dbReference type="GO" id="GO:0003924">
    <property type="term" value="F:GTPase activity"/>
    <property type="evidence" value="ECO:0007669"/>
    <property type="project" value="UniProtKB-UniRule"/>
</dbReference>
<dbReference type="FunFam" id="3.30.1360.120:FF:000003">
    <property type="entry name" value="tRNA modification GTPase MnmE"/>
    <property type="match status" value="1"/>
</dbReference>
<dbReference type="HAMAP" id="MF_00379">
    <property type="entry name" value="GTPase_MnmE"/>
    <property type="match status" value="1"/>
</dbReference>
<feature type="binding site" evidence="10">
    <location>
        <position position="256"/>
    </location>
    <ligand>
        <name>K(+)</name>
        <dbReference type="ChEBI" id="CHEBI:29103"/>
    </ligand>
</feature>
<organism evidence="13 14">
    <name type="scientific">Geofilum rubicundum JCM 15548</name>
    <dbReference type="NCBI Taxonomy" id="1236989"/>
    <lineage>
        <taxon>Bacteria</taxon>
        <taxon>Pseudomonadati</taxon>
        <taxon>Bacteroidota</taxon>
        <taxon>Bacteroidia</taxon>
        <taxon>Marinilabiliales</taxon>
        <taxon>Marinilabiliaceae</taxon>
        <taxon>Geofilum</taxon>
    </lineage>
</organism>
<evidence type="ECO:0000256" key="7">
    <source>
        <dbReference type="ARBA" id="ARBA00022842"/>
    </source>
</evidence>
<dbReference type="Proteomes" id="UP000032900">
    <property type="component" value="Unassembled WGS sequence"/>
</dbReference>
<feature type="binding site" evidence="10">
    <location>
        <position position="232"/>
    </location>
    <ligand>
        <name>K(+)</name>
        <dbReference type="ChEBI" id="CHEBI:29103"/>
    </ligand>
</feature>
<evidence type="ECO:0000256" key="2">
    <source>
        <dbReference type="ARBA" id="ARBA00022490"/>
    </source>
</evidence>
<dbReference type="GO" id="GO:0046872">
    <property type="term" value="F:metal ion binding"/>
    <property type="evidence" value="ECO:0007669"/>
    <property type="project" value="UniProtKB-KW"/>
</dbReference>
<evidence type="ECO:0000256" key="6">
    <source>
        <dbReference type="ARBA" id="ARBA00022801"/>
    </source>
</evidence>
<dbReference type="GO" id="GO:0042802">
    <property type="term" value="F:identical protein binding"/>
    <property type="evidence" value="ECO:0007669"/>
    <property type="project" value="UniProtKB-ARBA"/>
</dbReference>
<keyword evidence="6 10" id="KW-0378">Hydrolase</keyword>
<dbReference type="Pfam" id="PF01926">
    <property type="entry name" value="MMR_HSR1"/>
    <property type="match status" value="1"/>
</dbReference>
<feature type="binding site" evidence="10">
    <location>
        <begin position="276"/>
        <end position="279"/>
    </location>
    <ligand>
        <name>GTP</name>
        <dbReference type="ChEBI" id="CHEBI:37565"/>
    </ligand>
</feature>
<dbReference type="CDD" id="cd14858">
    <property type="entry name" value="TrmE_N"/>
    <property type="match status" value="1"/>
</dbReference>
<comment type="subcellular location">
    <subcellularLocation>
        <location evidence="10">Cytoplasm</location>
    </subcellularLocation>
</comment>
<comment type="caution">
    <text evidence="10">Lacks conserved residue(s) required for the propagation of feature annotation.</text>
</comment>
<dbReference type="InterPro" id="IPR027417">
    <property type="entry name" value="P-loop_NTPase"/>
</dbReference>
<keyword evidence="4 10" id="KW-0479">Metal-binding</keyword>
<dbReference type="PROSITE" id="PS51709">
    <property type="entry name" value="G_TRME"/>
    <property type="match status" value="1"/>
</dbReference>
<feature type="binding site" evidence="10">
    <location>
        <position position="236"/>
    </location>
    <ligand>
        <name>Mg(2+)</name>
        <dbReference type="ChEBI" id="CHEBI:18420"/>
    </ligand>
</feature>
<comment type="similarity">
    <text evidence="1 10 11">Belongs to the TRAFAC class TrmE-Era-EngA-EngB-Septin-like GTPase superfamily. TrmE GTPase family.</text>
</comment>
<accession>A0A0E9LYV4</accession>
<evidence type="ECO:0000256" key="3">
    <source>
        <dbReference type="ARBA" id="ARBA00022694"/>
    </source>
</evidence>
<keyword evidence="7 10" id="KW-0460">Magnesium</keyword>
<keyword evidence="14" id="KW-1185">Reference proteome</keyword>
<evidence type="ECO:0000313" key="13">
    <source>
        <dbReference type="EMBL" id="GAO30321.1"/>
    </source>
</evidence>
<feature type="binding site" evidence="10">
    <location>
        <position position="253"/>
    </location>
    <ligand>
        <name>K(+)</name>
        <dbReference type="ChEBI" id="CHEBI:29103"/>
    </ligand>
</feature>
<dbReference type="Gene3D" id="1.20.120.430">
    <property type="entry name" value="tRNA modification GTPase MnmE domain 2"/>
    <property type="match status" value="1"/>
</dbReference>
<dbReference type="Gene3D" id="3.40.50.300">
    <property type="entry name" value="P-loop containing nucleotide triphosphate hydrolases"/>
    <property type="match status" value="1"/>
</dbReference>
<evidence type="ECO:0000313" key="14">
    <source>
        <dbReference type="Proteomes" id="UP000032900"/>
    </source>
</evidence>
<keyword evidence="5 10" id="KW-0547">Nucleotide-binding</keyword>
<evidence type="ECO:0000259" key="12">
    <source>
        <dbReference type="PROSITE" id="PS51709"/>
    </source>
</evidence>
<keyword evidence="2 10" id="KW-0963">Cytoplasm</keyword>
<evidence type="ECO:0000256" key="5">
    <source>
        <dbReference type="ARBA" id="ARBA00022741"/>
    </source>
</evidence>
<comment type="caution">
    <text evidence="13">The sequence shown here is derived from an EMBL/GenBank/DDBJ whole genome shotgun (WGS) entry which is preliminary data.</text>
</comment>
<feature type="binding site" evidence="10">
    <location>
        <position position="257"/>
    </location>
    <ligand>
        <name>Mg(2+)</name>
        <dbReference type="ChEBI" id="CHEBI:18420"/>
    </ligand>
</feature>
<dbReference type="PRINTS" id="PR00449">
    <property type="entry name" value="RASTRNSFRMNG"/>
</dbReference>
<dbReference type="InterPro" id="IPR025867">
    <property type="entry name" value="MnmE_helical"/>
</dbReference>
<keyword evidence="3 10" id="KW-0819">tRNA processing</keyword>
<dbReference type="InterPro" id="IPR006073">
    <property type="entry name" value="GTP-bd"/>
</dbReference>